<name>A0A1Q2HQB5_9BACT</name>
<dbReference type="KEGG" id="pbu:L21SP3_01251"/>
<feature type="transmembrane region" description="Helical" evidence="1">
    <location>
        <begin position="12"/>
        <end position="33"/>
    </location>
</feature>
<dbReference type="SUPFAM" id="SSF54523">
    <property type="entry name" value="Pili subunits"/>
    <property type="match status" value="1"/>
</dbReference>
<accession>A0A1Q2HQB5</accession>
<dbReference type="RefSeq" id="WP_077540042.1">
    <property type="nucleotide sequence ID" value="NZ_CP019633.1"/>
</dbReference>
<evidence type="ECO:0000313" key="2">
    <source>
        <dbReference type="EMBL" id="AQQ09446.1"/>
    </source>
</evidence>
<reference evidence="3" key="1">
    <citation type="submission" date="2017-02" db="EMBL/GenBank/DDBJ databases">
        <title>Comparative genomics and description of representatives of a novel lineage of planctomycetes thriving in anoxic sediments.</title>
        <authorList>
            <person name="Spring S."/>
            <person name="Bunk B."/>
            <person name="Sproer C."/>
            <person name="Klenk H.-P."/>
        </authorList>
    </citation>
    <scope>NUCLEOTIDE SEQUENCE [LARGE SCALE GENOMIC DNA]</scope>
    <source>
        <strain evidence="3">L21-RPul-D3</strain>
    </source>
</reference>
<dbReference type="InterPro" id="IPR012902">
    <property type="entry name" value="N_methyl_site"/>
</dbReference>
<organism evidence="2 3">
    <name type="scientific">Sedimentisphaera cyanobacteriorum</name>
    <dbReference type="NCBI Taxonomy" id="1940790"/>
    <lineage>
        <taxon>Bacteria</taxon>
        <taxon>Pseudomonadati</taxon>
        <taxon>Planctomycetota</taxon>
        <taxon>Phycisphaerae</taxon>
        <taxon>Sedimentisphaerales</taxon>
        <taxon>Sedimentisphaeraceae</taxon>
        <taxon>Sedimentisphaera</taxon>
    </lineage>
</organism>
<dbReference type="OrthoDB" id="277204at2"/>
<keyword evidence="1" id="KW-0472">Membrane</keyword>
<dbReference type="InterPro" id="IPR045584">
    <property type="entry name" value="Pilin-like"/>
</dbReference>
<gene>
    <name evidence="2" type="ORF">L21SP3_01251</name>
</gene>
<evidence type="ECO:0000313" key="3">
    <source>
        <dbReference type="Proteomes" id="UP000188273"/>
    </source>
</evidence>
<evidence type="ECO:0000256" key="1">
    <source>
        <dbReference type="SAM" id="Phobius"/>
    </source>
</evidence>
<dbReference type="Proteomes" id="UP000188273">
    <property type="component" value="Chromosome"/>
</dbReference>
<protein>
    <submittedName>
        <fullName evidence="2">Type II secretion system protein G</fullName>
    </submittedName>
</protein>
<dbReference type="AlphaFoldDB" id="A0A1Q2HQB5"/>
<sequence length="319" mass="35726">MKAPDNNKGFTIIELLVVISIIAMLMSVIGVAAGRVRIVSKNMQQAANIHSMGVGLELFEKEFGFYPDSTRMPLGGSYVYGAQQLAEGLVGRDLAGVDEDSGFYVASREQKRIDNEPTYYDAEEEKSRNNRVGPYLNIDRESINVVEPSQLYDDYSDGGIYCQYDADSHSISNGYQRAPVISDNYSMKRVELESGSVVQAGTPVLYFRSNPSAKYFRPGENTSWTSMDEEASSYSVYNYYDNIGFFEMENLKNPDEPHRFAEGDEDGNGKDGKQEFYEFITSRKVGSYDMPVRKDSYIIISAGYDGAFGTDDDITNFDN</sequence>
<keyword evidence="1" id="KW-1133">Transmembrane helix</keyword>
<dbReference type="STRING" id="1940790.L21SP3_01251"/>
<keyword evidence="3" id="KW-1185">Reference proteome</keyword>
<dbReference type="EMBL" id="CP019633">
    <property type="protein sequence ID" value="AQQ09446.1"/>
    <property type="molecule type" value="Genomic_DNA"/>
</dbReference>
<dbReference type="NCBIfam" id="TIGR02532">
    <property type="entry name" value="IV_pilin_GFxxxE"/>
    <property type="match status" value="1"/>
</dbReference>
<keyword evidence="1" id="KW-0812">Transmembrane</keyword>
<dbReference type="Pfam" id="PF07963">
    <property type="entry name" value="N_methyl"/>
    <property type="match status" value="1"/>
</dbReference>
<dbReference type="Gene3D" id="3.30.700.10">
    <property type="entry name" value="Glycoprotein, Type 4 Pilin"/>
    <property type="match status" value="1"/>
</dbReference>
<proteinExistence type="predicted"/>